<protein>
    <submittedName>
        <fullName evidence="1">Uncharacterized protein</fullName>
    </submittedName>
</protein>
<dbReference type="Proteomes" id="UP001230654">
    <property type="component" value="Unassembled WGS sequence"/>
</dbReference>
<dbReference type="EMBL" id="JAUSWV010000001">
    <property type="protein sequence ID" value="MDQ0578119.1"/>
    <property type="molecule type" value="Genomic_DNA"/>
</dbReference>
<organism evidence="1 2">
    <name type="scientific">Streptomyces rishiriensis</name>
    <dbReference type="NCBI Taxonomy" id="68264"/>
    <lineage>
        <taxon>Bacteria</taxon>
        <taxon>Bacillati</taxon>
        <taxon>Actinomycetota</taxon>
        <taxon>Actinomycetes</taxon>
        <taxon>Kitasatosporales</taxon>
        <taxon>Streptomycetaceae</taxon>
        <taxon>Streptomyces</taxon>
    </lineage>
</organism>
<reference evidence="1 2" key="1">
    <citation type="submission" date="2023-07" db="EMBL/GenBank/DDBJ databases">
        <title>Comparative genomics of wheat-associated soil bacteria to identify genetic determinants of phenazine resistance.</title>
        <authorList>
            <person name="Mouncey N."/>
        </authorList>
    </citation>
    <scope>NUCLEOTIDE SEQUENCE [LARGE SCALE GENOMIC DNA]</scope>
    <source>
        <strain evidence="1 2">B2I6</strain>
    </source>
</reference>
<keyword evidence="2" id="KW-1185">Reference proteome</keyword>
<evidence type="ECO:0000313" key="2">
    <source>
        <dbReference type="Proteomes" id="UP001230654"/>
    </source>
</evidence>
<name>A0ABU0NG98_STRRH</name>
<gene>
    <name evidence="1" type="ORF">QF030_000297</name>
</gene>
<sequence length="165" mass="18538">MVAEILYGLQARTEAGSKTWDHFLRPLCDRLRADGAPSLEVFADPAKFETLAHTKAMRSVVRTMLVWLTRLGATPESERQKDVWDLHIFTGSRVTLPRSTTTRLLGLGRMIVLRAQRVSTTTNPYWTSASGKSPSSSASCWSHRRPTTRLPFRLSKSRTFTCPAC</sequence>
<proteinExistence type="predicted"/>
<evidence type="ECO:0000313" key="1">
    <source>
        <dbReference type="EMBL" id="MDQ0578119.1"/>
    </source>
</evidence>
<comment type="caution">
    <text evidence="1">The sequence shown here is derived from an EMBL/GenBank/DDBJ whole genome shotgun (WGS) entry which is preliminary data.</text>
</comment>
<accession>A0ABU0NG98</accession>